<dbReference type="PANTHER" id="PTHR30466:SF1">
    <property type="entry name" value="FMN REDUCTASE (NADH) RUTF"/>
    <property type="match status" value="1"/>
</dbReference>
<dbReference type="SUPFAM" id="SSF50475">
    <property type="entry name" value="FMN-binding split barrel"/>
    <property type="match status" value="1"/>
</dbReference>
<accession>A0ABN1XK08</accession>
<dbReference type="EMBL" id="BAAAJK010000002">
    <property type="protein sequence ID" value="GAA1380921.1"/>
    <property type="molecule type" value="Genomic_DNA"/>
</dbReference>
<keyword evidence="4" id="KW-1185">Reference proteome</keyword>
<sequence>MDRNQSTAADVVDPAAFRRAFRGHPSGVAIITAGGPDGPVGVTASSVASVSTRPPALSFSIAENSRLAVPIRHRRSLLVHLLDSRDADLGARFAEPGASRFGQETRWRLTDRGEPHLLDVGTVLRCTVHRTLDVGDALLVGALVVGMLGPGHDGDRLAYVERRYHSIPAGSGA</sequence>
<dbReference type="InterPro" id="IPR002563">
    <property type="entry name" value="Flavin_Rdtase-like_dom"/>
</dbReference>
<reference evidence="3 4" key="1">
    <citation type="journal article" date="2019" name="Int. J. Syst. Evol. Microbiol.">
        <title>The Global Catalogue of Microorganisms (GCM) 10K type strain sequencing project: providing services to taxonomists for standard genome sequencing and annotation.</title>
        <authorList>
            <consortium name="The Broad Institute Genomics Platform"/>
            <consortium name="The Broad Institute Genome Sequencing Center for Infectious Disease"/>
            <person name="Wu L."/>
            <person name="Ma J."/>
        </authorList>
    </citation>
    <scope>NUCLEOTIDE SEQUENCE [LARGE SCALE GENOMIC DNA]</scope>
    <source>
        <strain evidence="3 4">JCM 11896</strain>
    </source>
</reference>
<dbReference type="Proteomes" id="UP001501414">
    <property type="component" value="Unassembled WGS sequence"/>
</dbReference>
<evidence type="ECO:0000259" key="2">
    <source>
        <dbReference type="SMART" id="SM00903"/>
    </source>
</evidence>
<feature type="domain" description="Flavin reductase like" evidence="2">
    <location>
        <begin position="21"/>
        <end position="166"/>
    </location>
</feature>
<evidence type="ECO:0000313" key="3">
    <source>
        <dbReference type="EMBL" id="GAA1380921.1"/>
    </source>
</evidence>
<gene>
    <name evidence="3" type="ORF">GCM10009613_06030</name>
</gene>
<proteinExistence type="predicted"/>
<dbReference type="Gene3D" id="2.30.110.10">
    <property type="entry name" value="Electron Transport, Fmn-binding Protein, Chain A"/>
    <property type="match status" value="1"/>
</dbReference>
<dbReference type="Pfam" id="PF01613">
    <property type="entry name" value="Flavin_Reduct"/>
    <property type="match status" value="1"/>
</dbReference>
<dbReference type="SMART" id="SM00903">
    <property type="entry name" value="Flavin_Reduct"/>
    <property type="match status" value="1"/>
</dbReference>
<evidence type="ECO:0000313" key="4">
    <source>
        <dbReference type="Proteomes" id="UP001501414"/>
    </source>
</evidence>
<keyword evidence="1" id="KW-0560">Oxidoreductase</keyword>
<dbReference type="InterPro" id="IPR050268">
    <property type="entry name" value="NADH-dep_flavin_reductase"/>
</dbReference>
<comment type="caution">
    <text evidence="3">The sequence shown here is derived from an EMBL/GenBank/DDBJ whole genome shotgun (WGS) entry which is preliminary data.</text>
</comment>
<dbReference type="PANTHER" id="PTHR30466">
    <property type="entry name" value="FLAVIN REDUCTASE"/>
    <property type="match status" value="1"/>
</dbReference>
<organism evidence="3 4">
    <name type="scientific">Pseudonocardia kongjuensis</name>
    <dbReference type="NCBI Taxonomy" id="102227"/>
    <lineage>
        <taxon>Bacteria</taxon>
        <taxon>Bacillati</taxon>
        <taxon>Actinomycetota</taxon>
        <taxon>Actinomycetes</taxon>
        <taxon>Pseudonocardiales</taxon>
        <taxon>Pseudonocardiaceae</taxon>
        <taxon>Pseudonocardia</taxon>
    </lineage>
</organism>
<name>A0ABN1XK08_9PSEU</name>
<evidence type="ECO:0000256" key="1">
    <source>
        <dbReference type="ARBA" id="ARBA00023002"/>
    </source>
</evidence>
<dbReference type="InterPro" id="IPR012349">
    <property type="entry name" value="Split_barrel_FMN-bd"/>
</dbReference>
<protein>
    <submittedName>
        <fullName evidence="3">Flavin reductase family protein</fullName>
    </submittedName>
</protein>